<dbReference type="Pfam" id="PF00930">
    <property type="entry name" value="DPPIV_N"/>
    <property type="match status" value="1"/>
</dbReference>
<dbReference type="Pfam" id="PF00326">
    <property type="entry name" value="Peptidase_S9"/>
    <property type="match status" value="1"/>
</dbReference>
<dbReference type="PANTHER" id="PTHR11731">
    <property type="entry name" value="PROTEASE FAMILY S9B,C DIPEPTIDYL-PEPTIDASE IV-RELATED"/>
    <property type="match status" value="1"/>
</dbReference>
<evidence type="ECO:0000256" key="3">
    <source>
        <dbReference type="ARBA" id="ARBA00022438"/>
    </source>
</evidence>
<keyword evidence="3" id="KW-0031">Aminopeptidase</keyword>
<dbReference type="SUPFAM" id="SSF82171">
    <property type="entry name" value="DPP6 N-terminal domain-like"/>
    <property type="match status" value="1"/>
</dbReference>
<comment type="caution">
    <text evidence="16">The sequence shown here is derived from an EMBL/GenBank/DDBJ whole genome shotgun (WGS) entry which is preliminary data.</text>
</comment>
<evidence type="ECO:0000313" key="17">
    <source>
        <dbReference type="Proteomes" id="UP001623330"/>
    </source>
</evidence>
<evidence type="ECO:0000259" key="15">
    <source>
        <dbReference type="Pfam" id="PF00930"/>
    </source>
</evidence>
<dbReference type="SUPFAM" id="SSF53474">
    <property type="entry name" value="alpha/beta-Hydrolases"/>
    <property type="match status" value="1"/>
</dbReference>
<evidence type="ECO:0000256" key="13">
    <source>
        <dbReference type="SAM" id="Phobius"/>
    </source>
</evidence>
<keyword evidence="9" id="KW-0735">Signal-anchor</keyword>
<evidence type="ECO:0000256" key="8">
    <source>
        <dbReference type="ARBA" id="ARBA00022825"/>
    </source>
</evidence>
<protein>
    <recommendedName>
        <fullName evidence="18">Dipeptidyl aminopeptidase B</fullName>
    </recommendedName>
</protein>
<name>A0ABR4P0S0_9SACH</name>
<evidence type="ECO:0000256" key="1">
    <source>
        <dbReference type="ARBA" id="ARBA00004576"/>
    </source>
</evidence>
<reference evidence="16 17" key="1">
    <citation type="submission" date="2024-05" db="EMBL/GenBank/DDBJ databases">
        <title>Long read based assembly of the Candida bracarensis genome reveals expanded adhesin content.</title>
        <authorList>
            <person name="Marcet-Houben M."/>
            <person name="Ksiezopolska E."/>
            <person name="Gabaldon T."/>
        </authorList>
    </citation>
    <scope>NUCLEOTIDE SEQUENCE [LARGE SCALE GENOMIC DNA]</scope>
    <source>
        <strain evidence="16 17">CBM6</strain>
    </source>
</reference>
<sequence length="814" mass="93570">MEDTERIRDEVFYGQKRVIVDRMLKCAVVLVLLVWGSVLLVKVAFGHGDKVGGPRKGRVPSNTTRDGLQKITFESIRNGTFKPVRHELQWLKSDEKDDKGLYATTIEDKFVIKSVLDEDYEEILLKEKKFEIDGKNYTVDEVFASPDLSKLLIRTETVKNWRHSKIGTYFIYETKESAFKLIGTNISLAIWSPNSKDFAYVQDNNIYVRSTKTDETTIVTEDGNENVFNGRPDWVYEEEVFSNDRAMWWSPDGKFLAFLKIDETKVGEFTIPYYVQKEDDVYPEMRTIKYPKSGTDNPSVDLWMHEFSKDSTYPLNVSTHHDSDSTLITEVTWITDSTLVTKFSDRSSDVRSVLHFDALSKHPKLARKEPADDGWWEVTHNTLPIPKNEDVGIIEDGYVDLTNVNGYNHLVYFSPADSKMPQILTQGEWEVVDGSLAFNAESGRIYFIATKENGSTERHLSYVNINKPKDVHPVTDQSKRGVYTASFSSKARFILLSYDGPDVPYQKIVDLNADVRDEKKHGNVFGKTLYYLEENKKLKEKMAAFARPKKTFQELNLGKDDKDEDIIVNSYEILPYDFNPKLRDEYPVFFFAYGGPNSQQCIERFSIGFDDVVAGQLNAILVVVDGRGTGYKGHGFRSVVRDNLGDLEAEDQIRAAKFYKSKPFVNSEKVSLWGWSYGGYLTLKTLEKDAGENFKFGISVAPVTDWRLYDSVYIERYMHTPQENPDGYKKSAVHDVDALAKSKRFLIMHGSGDDNVHFQHTLKLLDKLNLRSVQNYDLHVFPDSDHAIRYHNANDMIYDRIFAWTQRAFDGYFD</sequence>
<evidence type="ECO:0000256" key="11">
    <source>
        <dbReference type="ARBA" id="ARBA00023136"/>
    </source>
</evidence>
<organism evidence="16 17">
    <name type="scientific">Nakaseomyces bracarensis</name>
    <dbReference type="NCBI Taxonomy" id="273131"/>
    <lineage>
        <taxon>Eukaryota</taxon>
        <taxon>Fungi</taxon>
        <taxon>Dikarya</taxon>
        <taxon>Ascomycota</taxon>
        <taxon>Saccharomycotina</taxon>
        <taxon>Saccharomycetes</taxon>
        <taxon>Saccharomycetales</taxon>
        <taxon>Saccharomycetaceae</taxon>
        <taxon>Nakaseomyces</taxon>
    </lineage>
</organism>
<evidence type="ECO:0000256" key="7">
    <source>
        <dbReference type="ARBA" id="ARBA00022801"/>
    </source>
</evidence>
<dbReference type="InterPro" id="IPR002469">
    <property type="entry name" value="Peptidase_S9B_N"/>
</dbReference>
<evidence type="ECO:0000313" key="16">
    <source>
        <dbReference type="EMBL" id="KAL3235183.1"/>
    </source>
</evidence>
<evidence type="ECO:0000256" key="2">
    <source>
        <dbReference type="ARBA" id="ARBA00006150"/>
    </source>
</evidence>
<evidence type="ECO:0000256" key="6">
    <source>
        <dbReference type="ARBA" id="ARBA00022692"/>
    </source>
</evidence>
<keyword evidence="11 13" id="KW-0472">Membrane</keyword>
<proteinExistence type="inferred from homology"/>
<accession>A0ABR4P0S0</accession>
<dbReference type="EMBL" id="JBEVYD010000002">
    <property type="protein sequence ID" value="KAL3235183.1"/>
    <property type="molecule type" value="Genomic_DNA"/>
</dbReference>
<keyword evidence="17" id="KW-1185">Reference proteome</keyword>
<dbReference type="InterPro" id="IPR050278">
    <property type="entry name" value="Serine_Prot_S9B/DPPIV"/>
</dbReference>
<keyword evidence="6 13" id="KW-0812">Transmembrane</keyword>
<evidence type="ECO:0008006" key="18">
    <source>
        <dbReference type="Google" id="ProtNLM"/>
    </source>
</evidence>
<evidence type="ECO:0000256" key="9">
    <source>
        <dbReference type="ARBA" id="ARBA00022968"/>
    </source>
</evidence>
<evidence type="ECO:0000259" key="14">
    <source>
        <dbReference type="Pfam" id="PF00326"/>
    </source>
</evidence>
<feature type="domain" description="Peptidase S9 prolyl oligopeptidase catalytic" evidence="14">
    <location>
        <begin position="616"/>
        <end position="810"/>
    </location>
</feature>
<keyword evidence="4" id="KW-0926">Vacuole</keyword>
<evidence type="ECO:0000256" key="5">
    <source>
        <dbReference type="ARBA" id="ARBA00022670"/>
    </source>
</evidence>
<dbReference type="InterPro" id="IPR001375">
    <property type="entry name" value="Peptidase_S9_cat"/>
</dbReference>
<keyword evidence="7" id="KW-0378">Hydrolase</keyword>
<keyword evidence="10 13" id="KW-1133">Transmembrane helix</keyword>
<dbReference type="InterPro" id="IPR029058">
    <property type="entry name" value="AB_hydrolase_fold"/>
</dbReference>
<feature type="domain" description="Dipeptidylpeptidase IV N-terminal" evidence="15">
    <location>
        <begin position="145"/>
        <end position="505"/>
    </location>
</feature>
<evidence type="ECO:0000256" key="10">
    <source>
        <dbReference type="ARBA" id="ARBA00022989"/>
    </source>
</evidence>
<dbReference type="PROSITE" id="PS00708">
    <property type="entry name" value="PRO_ENDOPEP_SER"/>
    <property type="match status" value="1"/>
</dbReference>
<keyword evidence="12" id="KW-0325">Glycoprotein</keyword>
<comment type="subcellular location">
    <subcellularLocation>
        <location evidence="1">Vacuole membrane</location>
        <topology evidence="1">Single-pass type II membrane protein</topology>
    </subcellularLocation>
</comment>
<dbReference type="InterPro" id="IPR002471">
    <property type="entry name" value="Pept_S9_AS"/>
</dbReference>
<keyword evidence="8" id="KW-0720">Serine protease</keyword>
<keyword evidence="5" id="KW-0645">Protease</keyword>
<dbReference type="Gene3D" id="3.40.50.1820">
    <property type="entry name" value="alpha/beta hydrolase"/>
    <property type="match status" value="1"/>
</dbReference>
<evidence type="ECO:0000256" key="4">
    <source>
        <dbReference type="ARBA" id="ARBA00022554"/>
    </source>
</evidence>
<dbReference type="Gene3D" id="2.140.10.30">
    <property type="entry name" value="Dipeptidylpeptidase IV, N-terminal domain"/>
    <property type="match status" value="1"/>
</dbReference>
<evidence type="ECO:0000256" key="12">
    <source>
        <dbReference type="ARBA" id="ARBA00023180"/>
    </source>
</evidence>
<gene>
    <name evidence="16" type="ORF">RNJ44_02971</name>
</gene>
<dbReference type="PANTHER" id="PTHR11731:SF200">
    <property type="entry name" value="DIPEPTIDYL PEPTIDASE 10, ISOFORM B"/>
    <property type="match status" value="1"/>
</dbReference>
<feature type="transmembrane region" description="Helical" evidence="13">
    <location>
        <begin position="26"/>
        <end position="45"/>
    </location>
</feature>
<comment type="similarity">
    <text evidence="2">Belongs to the peptidase S9B family.</text>
</comment>
<dbReference type="Proteomes" id="UP001623330">
    <property type="component" value="Unassembled WGS sequence"/>
</dbReference>